<evidence type="ECO:0000313" key="2">
    <source>
        <dbReference type="EMBL" id="VEJ09422.1"/>
    </source>
</evidence>
<evidence type="ECO:0000313" key="3">
    <source>
        <dbReference type="Proteomes" id="UP000279799"/>
    </source>
</evidence>
<feature type="transmembrane region" description="Helical" evidence="1">
    <location>
        <begin position="50"/>
        <end position="72"/>
    </location>
</feature>
<dbReference type="RefSeq" id="WP_126599341.1">
    <property type="nucleotide sequence ID" value="NZ_LR134510.1"/>
</dbReference>
<accession>A0A448TTU7</accession>
<organism evidence="2 3">
    <name type="scientific">Actinobacillus delphinicola</name>
    <dbReference type="NCBI Taxonomy" id="51161"/>
    <lineage>
        <taxon>Bacteria</taxon>
        <taxon>Pseudomonadati</taxon>
        <taxon>Pseudomonadota</taxon>
        <taxon>Gammaproteobacteria</taxon>
        <taxon>Pasteurellales</taxon>
        <taxon>Pasteurellaceae</taxon>
        <taxon>Actinobacillus</taxon>
    </lineage>
</organism>
<protein>
    <submittedName>
        <fullName evidence="2">Uncharacterized protein</fullName>
    </submittedName>
</protein>
<sequence length="85" mass="9807">MAENNQNNGGFILLKMFLICWGFAFVLMYFANAILIGINANVAQMMKQLASLFVPCIEYSFVASLLLVLFYGRKYQRFLQNRKKP</sequence>
<keyword evidence="3" id="KW-1185">Reference proteome</keyword>
<keyword evidence="1" id="KW-1133">Transmembrane helix</keyword>
<dbReference type="EMBL" id="LR134510">
    <property type="protein sequence ID" value="VEJ09422.1"/>
    <property type="molecule type" value="Genomic_DNA"/>
</dbReference>
<keyword evidence="1" id="KW-0472">Membrane</keyword>
<keyword evidence="1" id="KW-0812">Transmembrane</keyword>
<evidence type="ECO:0000256" key="1">
    <source>
        <dbReference type="SAM" id="Phobius"/>
    </source>
</evidence>
<reference evidence="2 3" key="1">
    <citation type="submission" date="2018-12" db="EMBL/GenBank/DDBJ databases">
        <authorList>
            <consortium name="Pathogen Informatics"/>
        </authorList>
    </citation>
    <scope>NUCLEOTIDE SEQUENCE [LARGE SCALE GENOMIC DNA]</scope>
    <source>
        <strain evidence="2 3">NCTC12871</strain>
    </source>
</reference>
<name>A0A448TTU7_9PAST</name>
<proteinExistence type="predicted"/>
<dbReference type="KEGG" id="adp:NCTC12871_00875"/>
<feature type="transmembrane region" description="Helical" evidence="1">
    <location>
        <begin position="12"/>
        <end position="38"/>
    </location>
</feature>
<dbReference type="Proteomes" id="UP000279799">
    <property type="component" value="Chromosome"/>
</dbReference>
<gene>
    <name evidence="2" type="ORF">NCTC12871_00875</name>
</gene>
<dbReference type="AlphaFoldDB" id="A0A448TTU7"/>